<dbReference type="EMBL" id="CP031423">
    <property type="protein sequence ID" value="AZS37037.1"/>
    <property type="molecule type" value="Genomic_DNA"/>
</dbReference>
<evidence type="ECO:0000313" key="1">
    <source>
        <dbReference type="EMBL" id="AZS37037.1"/>
    </source>
</evidence>
<keyword evidence="2" id="KW-1185">Reference proteome</keyword>
<dbReference type="KEGG" id="mlv:CVS47_01662"/>
<proteinExistence type="predicted"/>
<sequence>MMMNISTPARGGFAPHAAHVSRAPLGVLAGSVTASFRVFTPTAS</sequence>
<protein>
    <submittedName>
        <fullName evidence="1">Uncharacterized protein</fullName>
    </submittedName>
</protein>
<accession>A0A3S9WAG8</accession>
<dbReference type="AlphaFoldDB" id="A0A3S9WAG8"/>
<name>A0A3S9WAG8_9MICO</name>
<dbReference type="Proteomes" id="UP000276888">
    <property type="component" value="Chromosome"/>
</dbReference>
<reference evidence="1 2" key="1">
    <citation type="submission" date="2018-08" db="EMBL/GenBank/DDBJ databases">
        <title>Microbacterium lemovicicum sp. nov., a bacterium isolated from a natural uranium-rich soil.</title>
        <authorList>
            <person name="ORTET P."/>
        </authorList>
    </citation>
    <scope>NUCLEOTIDE SEQUENCE [LARGE SCALE GENOMIC DNA]</scope>
    <source>
        <strain evidence="1 2">Viu22</strain>
    </source>
</reference>
<evidence type="ECO:0000313" key="2">
    <source>
        <dbReference type="Proteomes" id="UP000276888"/>
    </source>
</evidence>
<organism evidence="1 2">
    <name type="scientific">Microbacterium lemovicicum</name>
    <dbReference type="NCBI Taxonomy" id="1072463"/>
    <lineage>
        <taxon>Bacteria</taxon>
        <taxon>Bacillati</taxon>
        <taxon>Actinomycetota</taxon>
        <taxon>Actinomycetes</taxon>
        <taxon>Micrococcales</taxon>
        <taxon>Microbacteriaceae</taxon>
        <taxon>Microbacterium</taxon>
    </lineage>
</organism>
<gene>
    <name evidence="1" type="ORF">CVS47_01662</name>
</gene>